<organism evidence="1 2">
    <name type="scientific">Parasponia andersonii</name>
    <name type="common">Sponia andersonii</name>
    <dbReference type="NCBI Taxonomy" id="3476"/>
    <lineage>
        <taxon>Eukaryota</taxon>
        <taxon>Viridiplantae</taxon>
        <taxon>Streptophyta</taxon>
        <taxon>Embryophyta</taxon>
        <taxon>Tracheophyta</taxon>
        <taxon>Spermatophyta</taxon>
        <taxon>Magnoliopsida</taxon>
        <taxon>eudicotyledons</taxon>
        <taxon>Gunneridae</taxon>
        <taxon>Pentapetalae</taxon>
        <taxon>rosids</taxon>
        <taxon>fabids</taxon>
        <taxon>Rosales</taxon>
        <taxon>Cannabaceae</taxon>
        <taxon>Parasponia</taxon>
    </lineage>
</organism>
<proteinExistence type="predicted"/>
<accession>A0A2P5AQG5</accession>
<evidence type="ECO:0000313" key="1">
    <source>
        <dbReference type="EMBL" id="PON38782.1"/>
    </source>
</evidence>
<dbReference type="AlphaFoldDB" id="A0A2P5AQG5"/>
<dbReference type="OrthoDB" id="10453803at2759"/>
<keyword evidence="2" id="KW-1185">Reference proteome</keyword>
<name>A0A2P5AQG5_PARAD</name>
<dbReference type="EMBL" id="JXTB01000485">
    <property type="protein sequence ID" value="PON38782.1"/>
    <property type="molecule type" value="Genomic_DNA"/>
</dbReference>
<sequence length="58" mass="6862">MASQHMSSYTLYKISNILFFFPPLHLVVDFSKRGSDNRAIHILSQRSWVFILRIRVHS</sequence>
<gene>
    <name evidence="1" type="ORF">PanWU01x14_309750</name>
</gene>
<dbReference type="Proteomes" id="UP000237105">
    <property type="component" value="Unassembled WGS sequence"/>
</dbReference>
<protein>
    <submittedName>
        <fullName evidence="1">Uncharacterized protein</fullName>
    </submittedName>
</protein>
<comment type="caution">
    <text evidence="1">The sequence shown here is derived from an EMBL/GenBank/DDBJ whole genome shotgun (WGS) entry which is preliminary data.</text>
</comment>
<reference evidence="2" key="1">
    <citation type="submission" date="2016-06" db="EMBL/GenBank/DDBJ databases">
        <title>Parallel loss of symbiosis genes in relatives of nitrogen-fixing non-legume Parasponia.</title>
        <authorList>
            <person name="Van Velzen R."/>
            <person name="Holmer R."/>
            <person name="Bu F."/>
            <person name="Rutten L."/>
            <person name="Van Zeijl A."/>
            <person name="Liu W."/>
            <person name="Santuari L."/>
            <person name="Cao Q."/>
            <person name="Sharma T."/>
            <person name="Shen D."/>
            <person name="Roswanjaya Y."/>
            <person name="Wardhani T."/>
            <person name="Kalhor M.S."/>
            <person name="Jansen J."/>
            <person name="Van den Hoogen J."/>
            <person name="Gungor B."/>
            <person name="Hartog M."/>
            <person name="Hontelez J."/>
            <person name="Verver J."/>
            <person name="Yang W.-C."/>
            <person name="Schijlen E."/>
            <person name="Repin R."/>
            <person name="Schilthuizen M."/>
            <person name="Schranz E."/>
            <person name="Heidstra R."/>
            <person name="Miyata K."/>
            <person name="Fedorova E."/>
            <person name="Kohlen W."/>
            <person name="Bisseling T."/>
            <person name="Smit S."/>
            <person name="Geurts R."/>
        </authorList>
    </citation>
    <scope>NUCLEOTIDE SEQUENCE [LARGE SCALE GENOMIC DNA]</scope>
    <source>
        <strain evidence="2">cv. WU1-14</strain>
    </source>
</reference>
<evidence type="ECO:0000313" key="2">
    <source>
        <dbReference type="Proteomes" id="UP000237105"/>
    </source>
</evidence>